<evidence type="ECO:0000256" key="3">
    <source>
        <dbReference type="ARBA" id="ARBA00007685"/>
    </source>
</evidence>
<sequence>MSTSTKLLQITLRWLSLKPENFRKYKGKPLGLSVNHSRKILLLTIFDDQDLGFFTNFVGVFIFVLVTAYHYVMADPKFEGN</sequence>
<keyword evidence="5 10" id="KW-0812">Transmembrane</keyword>
<accession>A0A8T0NPX9</accession>
<evidence type="ECO:0000313" key="12">
    <source>
        <dbReference type="Proteomes" id="UP000823388"/>
    </source>
</evidence>
<evidence type="ECO:0000256" key="8">
    <source>
        <dbReference type="ARBA" id="ARBA00022989"/>
    </source>
</evidence>
<dbReference type="Pfam" id="PF10215">
    <property type="entry name" value="Ost4"/>
    <property type="match status" value="1"/>
</dbReference>
<evidence type="ECO:0008006" key="13">
    <source>
        <dbReference type="Google" id="ProtNLM"/>
    </source>
</evidence>
<comment type="similarity">
    <text evidence="3">Belongs to the OST4 family.</text>
</comment>
<keyword evidence="7" id="KW-0735">Signal-anchor</keyword>
<keyword evidence="12" id="KW-1185">Reference proteome</keyword>
<dbReference type="PANTHER" id="PTHR28677">
    <property type="entry name" value="DOLICHYL-DIPHOSPHOOLIGOSACCHARIDE--PROTEIN GLYCOSYLTRANSFERASE SUBUNIT 4A-RELATED"/>
    <property type="match status" value="1"/>
</dbReference>
<keyword evidence="9 10" id="KW-0472">Membrane</keyword>
<name>A0A8T0NPX9_PANVG</name>
<evidence type="ECO:0000256" key="6">
    <source>
        <dbReference type="ARBA" id="ARBA00022824"/>
    </source>
</evidence>
<dbReference type="SUPFAM" id="SSF103464">
    <property type="entry name" value="Oligosaccharyltransferase subunit ost4p"/>
    <property type="match status" value="1"/>
</dbReference>
<keyword evidence="6" id="KW-0256">Endoplasmic reticulum</keyword>
<dbReference type="GO" id="GO:0005789">
    <property type="term" value="C:endoplasmic reticulum membrane"/>
    <property type="evidence" value="ECO:0007669"/>
    <property type="project" value="UniProtKB-SubCell"/>
</dbReference>
<reference evidence="11" key="1">
    <citation type="submission" date="2020-05" db="EMBL/GenBank/DDBJ databases">
        <title>WGS assembly of Panicum virgatum.</title>
        <authorList>
            <person name="Lovell J.T."/>
            <person name="Jenkins J."/>
            <person name="Shu S."/>
            <person name="Juenger T.E."/>
            <person name="Schmutz J."/>
        </authorList>
    </citation>
    <scope>NUCLEOTIDE SEQUENCE</scope>
    <source>
        <strain evidence="11">AP13</strain>
    </source>
</reference>
<evidence type="ECO:0000256" key="1">
    <source>
        <dbReference type="ARBA" id="ARBA00002791"/>
    </source>
</evidence>
<dbReference type="InterPro" id="IPR036330">
    <property type="entry name" value="Ost4p_sf"/>
</dbReference>
<organism evidence="11 12">
    <name type="scientific">Panicum virgatum</name>
    <name type="common">Blackwell switchgrass</name>
    <dbReference type="NCBI Taxonomy" id="38727"/>
    <lineage>
        <taxon>Eukaryota</taxon>
        <taxon>Viridiplantae</taxon>
        <taxon>Streptophyta</taxon>
        <taxon>Embryophyta</taxon>
        <taxon>Tracheophyta</taxon>
        <taxon>Spermatophyta</taxon>
        <taxon>Magnoliopsida</taxon>
        <taxon>Liliopsida</taxon>
        <taxon>Poales</taxon>
        <taxon>Poaceae</taxon>
        <taxon>PACMAD clade</taxon>
        <taxon>Panicoideae</taxon>
        <taxon>Panicodae</taxon>
        <taxon>Paniceae</taxon>
        <taxon>Panicinae</taxon>
        <taxon>Panicum</taxon>
        <taxon>Panicum sect. Hiantes</taxon>
    </lineage>
</organism>
<evidence type="ECO:0000313" key="11">
    <source>
        <dbReference type="EMBL" id="KAG2551480.1"/>
    </source>
</evidence>
<gene>
    <name evidence="11" type="ORF">PVAP13_9KG399800</name>
</gene>
<evidence type="ECO:0000256" key="2">
    <source>
        <dbReference type="ARBA" id="ARBA00004643"/>
    </source>
</evidence>
<evidence type="ECO:0000256" key="10">
    <source>
        <dbReference type="SAM" id="Phobius"/>
    </source>
</evidence>
<evidence type="ECO:0000256" key="7">
    <source>
        <dbReference type="ARBA" id="ARBA00022968"/>
    </source>
</evidence>
<dbReference type="InterPro" id="IPR018943">
    <property type="entry name" value="Oligosaccaryltransferase"/>
</dbReference>
<proteinExistence type="inferred from homology"/>
<dbReference type="Proteomes" id="UP000823388">
    <property type="component" value="Chromosome 9K"/>
</dbReference>
<comment type="function">
    <text evidence="1">Subunit of the oligosaccharyl transferase (OST) complex that catalyzes the initial transfer of a defined glycan (Glc(3)Man(9)GlcNAc(2) in eukaryotes) from the lipid carrier dolichol-pyrophosphate to an asparagine residue within an Asn-X-Ser/Thr consensus motif in nascent polypeptide chains, the first step in protein N-glycosylation. N-glycosylation occurs cotranslationally and the complex associates with the Sec61 complex at the channel-forming translocon complex that mediates protein translocation across the endoplasmic reticulum (ER). All subunits are required for a maximal enzyme activity.</text>
</comment>
<comment type="subcellular location">
    <subcellularLocation>
        <location evidence="2">Endoplasmic reticulum membrane</location>
        <topology evidence="2">Single-pass type III membrane protein</topology>
    </subcellularLocation>
</comment>
<dbReference type="AlphaFoldDB" id="A0A8T0NPX9"/>
<comment type="subunit">
    <text evidence="4">Component of the oligosaccharyltransferase (OST) complex.</text>
</comment>
<protein>
    <recommendedName>
        <fullName evidence="13">Dolichyl-diphosphooligosaccharide--protein glycosyltransferase subunit 4</fullName>
    </recommendedName>
</protein>
<dbReference type="PANTHER" id="PTHR28677:SF4">
    <property type="entry name" value="DOLICHYL-DIPHOSPHOOLIGOSACCHARIDE--PROTEIN GLYCOSYLTRANSFERASE SUBUNIT 4B-RELATED"/>
    <property type="match status" value="1"/>
</dbReference>
<dbReference type="EMBL" id="CM029053">
    <property type="protein sequence ID" value="KAG2551480.1"/>
    <property type="molecule type" value="Genomic_DNA"/>
</dbReference>
<comment type="caution">
    <text evidence="11">The sequence shown here is derived from an EMBL/GenBank/DDBJ whole genome shotgun (WGS) entry which is preliminary data.</text>
</comment>
<evidence type="ECO:0000256" key="4">
    <source>
        <dbReference type="ARBA" id="ARBA00011157"/>
    </source>
</evidence>
<evidence type="ECO:0000256" key="9">
    <source>
        <dbReference type="ARBA" id="ARBA00023136"/>
    </source>
</evidence>
<feature type="transmembrane region" description="Helical" evidence="10">
    <location>
        <begin position="51"/>
        <end position="72"/>
    </location>
</feature>
<evidence type="ECO:0000256" key="5">
    <source>
        <dbReference type="ARBA" id="ARBA00022692"/>
    </source>
</evidence>
<keyword evidence="8 10" id="KW-1133">Transmembrane helix</keyword>
<dbReference type="InterPro" id="IPR044165">
    <property type="entry name" value="OST4_plant"/>
</dbReference>